<evidence type="ECO:0000313" key="3">
    <source>
        <dbReference type="Proteomes" id="UP000813444"/>
    </source>
</evidence>
<dbReference type="EMBL" id="JAGPNK010000011">
    <property type="protein sequence ID" value="KAH7311521.1"/>
    <property type="molecule type" value="Genomic_DNA"/>
</dbReference>
<dbReference type="GO" id="GO:0016020">
    <property type="term" value="C:membrane"/>
    <property type="evidence" value="ECO:0007669"/>
    <property type="project" value="InterPro"/>
</dbReference>
<dbReference type="InterPro" id="IPR002523">
    <property type="entry name" value="MgTranspt_CorA/ZnTranspt_ZntB"/>
</dbReference>
<feature type="transmembrane region" description="Helical" evidence="1">
    <location>
        <begin position="406"/>
        <end position="428"/>
    </location>
</feature>
<organism evidence="2 3">
    <name type="scientific">Stachybotrys elegans</name>
    <dbReference type="NCBI Taxonomy" id="80388"/>
    <lineage>
        <taxon>Eukaryota</taxon>
        <taxon>Fungi</taxon>
        <taxon>Dikarya</taxon>
        <taxon>Ascomycota</taxon>
        <taxon>Pezizomycotina</taxon>
        <taxon>Sordariomycetes</taxon>
        <taxon>Hypocreomycetidae</taxon>
        <taxon>Hypocreales</taxon>
        <taxon>Stachybotryaceae</taxon>
        <taxon>Stachybotrys</taxon>
    </lineage>
</organism>
<dbReference type="GO" id="GO:0046873">
    <property type="term" value="F:metal ion transmembrane transporter activity"/>
    <property type="evidence" value="ECO:0007669"/>
    <property type="project" value="InterPro"/>
</dbReference>
<dbReference type="Proteomes" id="UP000813444">
    <property type="component" value="Unassembled WGS sequence"/>
</dbReference>
<feature type="transmembrane region" description="Helical" evidence="1">
    <location>
        <begin position="370"/>
        <end position="394"/>
    </location>
</feature>
<dbReference type="Gene3D" id="1.20.58.340">
    <property type="entry name" value="Magnesium transport protein CorA, transmembrane region"/>
    <property type="match status" value="1"/>
</dbReference>
<gene>
    <name evidence="2" type="ORF">B0I35DRAFT_438228</name>
</gene>
<keyword evidence="1" id="KW-1133">Transmembrane helix</keyword>
<keyword evidence="1" id="KW-0472">Membrane</keyword>
<proteinExistence type="predicted"/>
<keyword evidence="1" id="KW-0812">Transmembrane</keyword>
<protein>
    <submittedName>
        <fullName evidence="2">Uncharacterized protein</fullName>
    </submittedName>
</protein>
<accession>A0A8K0SGF3</accession>
<sequence>MDWIGAEPHFEPHDFNAFHYKERSTTAIWQLDMYNESSRSVIDNSSDWEAWLSDFGGFDEEKPVTLKHGFRNIICSRAPAIFDGQAPVSHLPFTKSTWRKITSDWQIHRGITRVITRQVACFSAVHHQETTSEPLRISFLARMSAYLPDDLALSVVFTPCTRSIFTIWYGCNSRQTQKIQRRLEAAGEAIEHPLLTVGIFVELERERLVKIAEDLADQFTLSSEILQDKSWSPETNMKGSKLQEYLALCLQSRNLVDHIRAVKRQLCKITEQVDEMTAWINSMSGSDTQQFATSIEITGVRIKKRIQDVVDEYDDKMDECRMMSENLSLAMQTVYNQIAQRDSRTNTEISKVNHTIALETKRDNAQMRSIALLTMIYVPLSCVASIFSTSLFNFAPGEGETVVSSYFWIFVVVSLGLTAITVLLWHLGTNREVKKDQRNNSFHIKPESMV</sequence>
<evidence type="ECO:0000313" key="2">
    <source>
        <dbReference type="EMBL" id="KAH7311521.1"/>
    </source>
</evidence>
<evidence type="ECO:0000256" key="1">
    <source>
        <dbReference type="SAM" id="Phobius"/>
    </source>
</evidence>
<dbReference type="Pfam" id="PF01544">
    <property type="entry name" value="CorA"/>
    <property type="match status" value="1"/>
</dbReference>
<name>A0A8K0SGF3_9HYPO</name>
<comment type="caution">
    <text evidence="2">The sequence shown here is derived from an EMBL/GenBank/DDBJ whole genome shotgun (WGS) entry which is preliminary data.</text>
</comment>
<reference evidence="2" key="1">
    <citation type="journal article" date="2021" name="Nat. Commun.">
        <title>Genetic determinants of endophytism in the Arabidopsis root mycobiome.</title>
        <authorList>
            <person name="Mesny F."/>
            <person name="Miyauchi S."/>
            <person name="Thiergart T."/>
            <person name="Pickel B."/>
            <person name="Atanasova L."/>
            <person name="Karlsson M."/>
            <person name="Huettel B."/>
            <person name="Barry K.W."/>
            <person name="Haridas S."/>
            <person name="Chen C."/>
            <person name="Bauer D."/>
            <person name="Andreopoulos W."/>
            <person name="Pangilinan J."/>
            <person name="LaButti K."/>
            <person name="Riley R."/>
            <person name="Lipzen A."/>
            <person name="Clum A."/>
            <person name="Drula E."/>
            <person name="Henrissat B."/>
            <person name="Kohler A."/>
            <person name="Grigoriev I.V."/>
            <person name="Martin F.M."/>
            <person name="Hacquard S."/>
        </authorList>
    </citation>
    <scope>NUCLEOTIDE SEQUENCE</scope>
    <source>
        <strain evidence="2">MPI-CAGE-CH-0235</strain>
    </source>
</reference>
<dbReference type="AlphaFoldDB" id="A0A8K0SGF3"/>
<keyword evidence="3" id="KW-1185">Reference proteome</keyword>
<dbReference type="OrthoDB" id="3561681at2759"/>